<protein>
    <submittedName>
        <fullName evidence="2">Uncharacterized protein</fullName>
    </submittedName>
</protein>
<dbReference type="KEGG" id="kne:92180724"/>
<sequence>MPVFARIGDRLSHMLHHVIFSFPSPGNETELVHDRGSRVAKMSAFDEMINEPGETRALAAGVGPMSFAGSGYGVMLVLMAILLNRIHHIVRRPRPPPPPLPHPEQSRYYRARAAVSSFLTSPDIPKYIRLPGLIALTRAWVLFSILLLQVADVWPSELSSHGMYGRALGRIDDWVGDMEMEQVCWQVFLSVCAGLVCGGLANGLDRV</sequence>
<evidence type="ECO:0000313" key="3">
    <source>
        <dbReference type="Proteomes" id="UP001388673"/>
    </source>
</evidence>
<keyword evidence="3" id="KW-1185">Reference proteome</keyword>
<dbReference type="AlphaFoldDB" id="A0AAW0YZB5"/>
<dbReference type="EMBL" id="JBCAWK010000006">
    <property type="protein sequence ID" value="KAK8854727.1"/>
    <property type="molecule type" value="Genomic_DNA"/>
</dbReference>
<dbReference type="Proteomes" id="UP001388673">
    <property type="component" value="Unassembled WGS sequence"/>
</dbReference>
<name>A0AAW0YZB5_9TREE</name>
<organism evidence="2 3">
    <name type="scientific">Kwoniella newhampshirensis</name>
    <dbReference type="NCBI Taxonomy" id="1651941"/>
    <lineage>
        <taxon>Eukaryota</taxon>
        <taxon>Fungi</taxon>
        <taxon>Dikarya</taxon>
        <taxon>Basidiomycota</taxon>
        <taxon>Agaricomycotina</taxon>
        <taxon>Tremellomycetes</taxon>
        <taxon>Tremellales</taxon>
        <taxon>Cryptococcaceae</taxon>
        <taxon>Kwoniella</taxon>
    </lineage>
</organism>
<dbReference type="RefSeq" id="XP_066802965.1">
    <property type="nucleotide sequence ID" value="XM_066946573.1"/>
</dbReference>
<keyword evidence="1" id="KW-1133">Transmembrane helix</keyword>
<gene>
    <name evidence="2" type="ORF">IAR55_003466</name>
</gene>
<reference evidence="2 3" key="1">
    <citation type="journal article" date="2024" name="bioRxiv">
        <title>Comparative genomics of Cryptococcus and Kwoniella reveals pathogenesis evolution and contrasting karyotype dynamics via intercentromeric recombination or chromosome fusion.</title>
        <authorList>
            <person name="Coelho M.A."/>
            <person name="David-Palma M."/>
            <person name="Shea T."/>
            <person name="Bowers K."/>
            <person name="McGinley-Smith S."/>
            <person name="Mohammad A.W."/>
            <person name="Gnirke A."/>
            <person name="Yurkov A.M."/>
            <person name="Nowrousian M."/>
            <person name="Sun S."/>
            <person name="Cuomo C.A."/>
            <person name="Heitman J."/>
        </authorList>
    </citation>
    <scope>NUCLEOTIDE SEQUENCE [LARGE SCALE GENOMIC DNA]</scope>
    <source>
        <strain evidence="2 3">CBS 13917</strain>
    </source>
</reference>
<proteinExistence type="predicted"/>
<feature type="transmembrane region" description="Helical" evidence="1">
    <location>
        <begin position="130"/>
        <end position="151"/>
    </location>
</feature>
<feature type="transmembrane region" description="Helical" evidence="1">
    <location>
        <begin position="57"/>
        <end position="83"/>
    </location>
</feature>
<accession>A0AAW0YZB5</accession>
<keyword evidence="1" id="KW-0472">Membrane</keyword>
<dbReference type="GeneID" id="92180724"/>
<keyword evidence="1" id="KW-0812">Transmembrane</keyword>
<evidence type="ECO:0000313" key="2">
    <source>
        <dbReference type="EMBL" id="KAK8854727.1"/>
    </source>
</evidence>
<feature type="transmembrane region" description="Helical" evidence="1">
    <location>
        <begin position="185"/>
        <end position="204"/>
    </location>
</feature>
<evidence type="ECO:0000256" key="1">
    <source>
        <dbReference type="SAM" id="Phobius"/>
    </source>
</evidence>
<comment type="caution">
    <text evidence="2">The sequence shown here is derived from an EMBL/GenBank/DDBJ whole genome shotgun (WGS) entry which is preliminary data.</text>
</comment>